<sequence>MLGPQGSFGYTGIGSITDNSITHPITHIAMVAAGSGITPMLSIVKGVMQANVFDSTKLSLINCNRSQAHVIAKTSLAPLHNMFPSRFQWLNILSEGSEGTEDEDVKPCIVGRLTREMLVEHLPPVSENVFVLHCGTPSFDEFVGLELRKLGYPLIHQF</sequence>
<evidence type="ECO:0000313" key="8">
    <source>
        <dbReference type="EMBL" id="VFT92563.1"/>
    </source>
</evidence>
<dbReference type="SUPFAM" id="SSF52343">
    <property type="entry name" value="Ferredoxin reductase-like, C-terminal NADP-linked domain"/>
    <property type="match status" value="1"/>
</dbReference>
<evidence type="ECO:0000313" key="7">
    <source>
        <dbReference type="EMBL" id="KAF0693181.1"/>
    </source>
</evidence>
<gene>
    <name evidence="8" type="primary">Aste57867_15775</name>
    <name evidence="7" type="ORF">As57867_015719</name>
    <name evidence="8" type="ORF">ASTE57867_15775</name>
</gene>
<evidence type="ECO:0000256" key="3">
    <source>
        <dbReference type="ARBA" id="ARBA00022827"/>
    </source>
</evidence>
<accession>A0A485L6V1</accession>
<evidence type="ECO:0000259" key="6">
    <source>
        <dbReference type="Pfam" id="PF00175"/>
    </source>
</evidence>
<evidence type="ECO:0000256" key="5">
    <source>
        <dbReference type="PIRSR" id="PIRSR601834-1"/>
    </source>
</evidence>
<feature type="domain" description="Oxidoreductase FAD/NAD(P)-binding" evidence="6">
    <location>
        <begin position="30"/>
        <end position="143"/>
    </location>
</feature>
<dbReference type="EMBL" id="CAADRA010005776">
    <property type="protein sequence ID" value="VFT92563.1"/>
    <property type="molecule type" value="Genomic_DNA"/>
</dbReference>
<dbReference type="OrthoDB" id="432299at2759"/>
<protein>
    <submittedName>
        <fullName evidence="8">Aste57867_15775 protein</fullName>
    </submittedName>
</protein>
<keyword evidence="4" id="KW-0560">Oxidoreductase</keyword>
<dbReference type="Proteomes" id="UP000332933">
    <property type="component" value="Unassembled WGS sequence"/>
</dbReference>
<evidence type="ECO:0000256" key="4">
    <source>
        <dbReference type="ARBA" id="ARBA00023002"/>
    </source>
</evidence>
<evidence type="ECO:0000313" key="9">
    <source>
        <dbReference type="Proteomes" id="UP000332933"/>
    </source>
</evidence>
<dbReference type="GO" id="GO:0016491">
    <property type="term" value="F:oxidoreductase activity"/>
    <property type="evidence" value="ECO:0007669"/>
    <property type="project" value="UniProtKB-KW"/>
</dbReference>
<dbReference type="GO" id="GO:0071949">
    <property type="term" value="F:FAD binding"/>
    <property type="evidence" value="ECO:0007669"/>
    <property type="project" value="TreeGrafter"/>
</dbReference>
<dbReference type="PRINTS" id="PR00406">
    <property type="entry name" value="CYTB5RDTASE"/>
</dbReference>
<dbReference type="InterPro" id="IPR001834">
    <property type="entry name" value="CBR-like"/>
</dbReference>
<evidence type="ECO:0000256" key="2">
    <source>
        <dbReference type="ARBA" id="ARBA00022630"/>
    </source>
</evidence>
<dbReference type="EMBL" id="VJMH01005755">
    <property type="protein sequence ID" value="KAF0693181.1"/>
    <property type="molecule type" value="Genomic_DNA"/>
</dbReference>
<keyword evidence="2 5" id="KW-0285">Flavoprotein</keyword>
<dbReference type="InterPro" id="IPR001433">
    <property type="entry name" value="OxRdtase_FAD/NAD-bd"/>
</dbReference>
<dbReference type="Gene3D" id="3.40.50.80">
    <property type="entry name" value="Nucleotide-binding domain of ferredoxin-NADP reductase (FNR) module"/>
    <property type="match status" value="1"/>
</dbReference>
<dbReference type="InterPro" id="IPR039261">
    <property type="entry name" value="FNR_nucleotide-bd"/>
</dbReference>
<keyword evidence="9" id="KW-1185">Reference proteome</keyword>
<comment type="cofactor">
    <cofactor evidence="1 5">
        <name>FAD</name>
        <dbReference type="ChEBI" id="CHEBI:57692"/>
    </cofactor>
</comment>
<reference evidence="8 9" key="1">
    <citation type="submission" date="2019-03" db="EMBL/GenBank/DDBJ databases">
        <authorList>
            <person name="Gaulin E."/>
            <person name="Dumas B."/>
        </authorList>
    </citation>
    <scope>NUCLEOTIDE SEQUENCE [LARGE SCALE GENOMIC DNA]</scope>
    <source>
        <strain evidence="8">CBS 568.67</strain>
    </source>
</reference>
<dbReference type="PANTHER" id="PTHR19370:SF185">
    <property type="entry name" value="NADH-CYTOCHROME B5 REDUCTASE"/>
    <property type="match status" value="1"/>
</dbReference>
<proteinExistence type="predicted"/>
<name>A0A485L6V1_9STRA</name>
<reference evidence="7" key="2">
    <citation type="submission" date="2019-06" db="EMBL/GenBank/DDBJ databases">
        <title>Genomics analysis of Aphanomyces spp. identifies a new class of oomycete effector associated with host adaptation.</title>
        <authorList>
            <person name="Gaulin E."/>
        </authorList>
    </citation>
    <scope>NUCLEOTIDE SEQUENCE</scope>
    <source>
        <strain evidence="7">CBS 578.67</strain>
    </source>
</reference>
<dbReference type="AlphaFoldDB" id="A0A485L6V1"/>
<organism evidence="8 9">
    <name type="scientific">Aphanomyces stellatus</name>
    <dbReference type="NCBI Taxonomy" id="120398"/>
    <lineage>
        <taxon>Eukaryota</taxon>
        <taxon>Sar</taxon>
        <taxon>Stramenopiles</taxon>
        <taxon>Oomycota</taxon>
        <taxon>Saprolegniomycetes</taxon>
        <taxon>Saprolegniales</taxon>
        <taxon>Verrucalvaceae</taxon>
        <taxon>Aphanomyces</taxon>
    </lineage>
</organism>
<feature type="binding site" evidence="5">
    <location>
        <position position="38"/>
    </location>
    <ligand>
        <name>FAD</name>
        <dbReference type="ChEBI" id="CHEBI:57692"/>
    </ligand>
</feature>
<dbReference type="Pfam" id="PF00175">
    <property type="entry name" value="NAD_binding_1"/>
    <property type="match status" value="1"/>
</dbReference>
<keyword evidence="3 5" id="KW-0274">FAD</keyword>
<dbReference type="PANTHER" id="PTHR19370">
    <property type="entry name" value="NADH-CYTOCHROME B5 REDUCTASE"/>
    <property type="match status" value="1"/>
</dbReference>
<evidence type="ECO:0000256" key="1">
    <source>
        <dbReference type="ARBA" id="ARBA00001974"/>
    </source>
</evidence>